<evidence type="ECO:0000256" key="4">
    <source>
        <dbReference type="ARBA" id="ARBA00023088"/>
    </source>
</evidence>
<comment type="caution">
    <text evidence="10">The sequence shown here is derived from an EMBL/GenBank/DDBJ whole genome shotgun (WGS) entry which is preliminary data.</text>
</comment>
<dbReference type="Pfam" id="PF00746">
    <property type="entry name" value="Gram_pos_anchor"/>
    <property type="match status" value="1"/>
</dbReference>
<feature type="compositionally biased region" description="Polar residues" evidence="5">
    <location>
        <begin position="96"/>
        <end position="160"/>
    </location>
</feature>
<feature type="signal peptide" evidence="7">
    <location>
        <begin position="1"/>
        <end position="33"/>
    </location>
</feature>
<protein>
    <submittedName>
        <fullName evidence="10">Fibro-slime domain protein</fullName>
    </submittedName>
</protein>
<organism evidence="10 11">
    <name type="scientific">Lentilactobacillus parafarraginis DSM 18390 = JCM 14109</name>
    <dbReference type="NCBI Taxonomy" id="1423786"/>
    <lineage>
        <taxon>Bacteria</taxon>
        <taxon>Bacillati</taxon>
        <taxon>Bacillota</taxon>
        <taxon>Bacilli</taxon>
        <taxon>Lactobacillales</taxon>
        <taxon>Lactobacillaceae</taxon>
        <taxon>Lentilactobacillus</taxon>
    </lineage>
</organism>
<sequence>MNQCKVETKRTHFKMYKAGKVWLFASVAMISLATGTLSGTSVLADDSQPVTTTQSSGDQSPGSASTTQATASQGVDTSQGQQAPQSTQASTATNTEVAATSNESTMPVNTTTRTTDETPSQSNDQVATESQTVQDPTPNSNNQGVQQSITNQSPTAQVTETAPSTGGGTTPTTNQPANQQTSSYPVNASQAPTDQSSSNQVTIDYSNKVKNKQVDNSEQKADETSTNTEKSHNKTANIEKTAEKSSLKNTDQKARAQTKKYIDFDDVKDDNPKQYRRIVVSKTTDNGQEYYVYSEKDNKFTLADNEVMKEIAAAKDAKKLKTYYWEDQDKLKEALDDPEKEFADRWILVRDSKTLPEGIGKNYIETQAQEFYDKQSESRPENATDLIFIPDGEEYLVYDPKSETFESATDEQKVLITNALKDPNAPVKSRYQTNTEQLEKDYDSNLKFSGMFLIRTTNEEPSIPSVTRYTGERIDYHSPNSGIESAETKTIYKDNGKYYIFNNGVFSMLSDSDEALIDYKNAVNKAVTNYLPKDYESELQKAVNDNQSFVQIDGQIYKIVLTPPGQELDQNTAAYTITSPVKIDKTDGQEANEKLVPLDTVNPSKNGLISVIDYTVDEENKFTDEIGANKGHTIKFSRGGSNIEHVLDEPWNNYWSKGATGGIVKNQLNDKGYPVTAVGEEESLEYLFNPSTNSEFIESKMKNGHPDMFISDGEGGFSFDSTKNHAILNEDGTNIIIYNKANKPSEDKSGQFFPLAELQNFFDDDAPIGYETSGNKELHHYFGVSMETNYVQPANGQIEHNGEKKPMKFSFSGDDDFWLFIDGKLVLDIGGIHDTLSGSINFATGDIEIPTYANDSGENIPTNLKDIFGADWQETGKQHTMKIFYLERGNNLSNLKVDFNLQLPENYHAENTQYDRVVVPIDPIYIYAENQDFSYTENPVYSYATSDRFGVELVDELIPPVTPDPDPNPDPDPDPIPEKPSPETPTPEKPTTPEIEVEQGLPGHPDEEAETGADLEDAEGLPGLPSKSTTGRKQTKQVGTQTGSQSRKAASESAIAQPMGLGAQTPSVSGSKAESPTPLANQSTQTAAPTETPAQPTSPDKIDQQSILPQTGDESSHSMTIAGMVVLAISAVLGGLKLARRKVK</sequence>
<feature type="compositionally biased region" description="Polar residues" evidence="5">
    <location>
        <begin position="1104"/>
        <end position="1116"/>
    </location>
</feature>
<dbReference type="RefSeq" id="WP_054733250.1">
    <property type="nucleotide sequence ID" value="NZ_AZFZ01000010.1"/>
</dbReference>
<keyword evidence="6" id="KW-0812">Transmembrane</keyword>
<dbReference type="AlphaFoldDB" id="A0A0R1Z0Y8"/>
<dbReference type="NCBIfam" id="TIGR01167">
    <property type="entry name" value="LPXTG_anchor"/>
    <property type="match status" value="1"/>
</dbReference>
<evidence type="ECO:0000256" key="7">
    <source>
        <dbReference type="SAM" id="SignalP"/>
    </source>
</evidence>
<dbReference type="Proteomes" id="UP000051010">
    <property type="component" value="Unassembled WGS sequence"/>
</dbReference>
<dbReference type="InterPro" id="IPR051154">
    <property type="entry name" value="Prespore-cell_inducing_factor"/>
</dbReference>
<dbReference type="GO" id="GO:0005576">
    <property type="term" value="C:extracellular region"/>
    <property type="evidence" value="ECO:0007669"/>
    <property type="project" value="TreeGrafter"/>
</dbReference>
<dbReference type="InterPro" id="IPR019931">
    <property type="entry name" value="LPXTG_anchor"/>
</dbReference>
<name>A0A0R1Z0Y8_9LACO</name>
<gene>
    <name evidence="10" type="ORF">FD47_GL000146</name>
</gene>
<evidence type="ECO:0000256" key="5">
    <source>
        <dbReference type="SAM" id="MobiDB-lite"/>
    </source>
</evidence>
<feature type="compositionally biased region" description="Basic and acidic residues" evidence="5">
    <location>
        <begin position="240"/>
        <end position="255"/>
    </location>
</feature>
<feature type="compositionally biased region" description="Polar residues" evidence="5">
    <location>
        <begin position="1064"/>
        <end position="1081"/>
    </location>
</feature>
<dbReference type="PATRIC" id="fig|1423786.4.peg.146"/>
<feature type="compositionally biased region" description="Basic and acidic residues" evidence="5">
    <location>
        <begin position="212"/>
        <end position="223"/>
    </location>
</feature>
<evidence type="ECO:0000259" key="8">
    <source>
        <dbReference type="PROSITE" id="PS50847"/>
    </source>
</evidence>
<feature type="region of interest" description="Disordered" evidence="5">
    <location>
        <begin position="957"/>
        <end position="1116"/>
    </location>
</feature>
<keyword evidence="2" id="KW-0964">Secreted</keyword>
<feature type="compositionally biased region" description="Low complexity" evidence="5">
    <location>
        <begin position="170"/>
        <end position="183"/>
    </location>
</feature>
<evidence type="ECO:0000256" key="1">
    <source>
        <dbReference type="ARBA" id="ARBA00022512"/>
    </source>
</evidence>
<dbReference type="NCBIfam" id="TIGR02148">
    <property type="entry name" value="Fibro_Slime"/>
    <property type="match status" value="1"/>
</dbReference>
<keyword evidence="6" id="KW-1133">Transmembrane helix</keyword>
<dbReference type="InterPro" id="IPR022263">
    <property type="entry name" value="KxYKxGKxW"/>
</dbReference>
<evidence type="ECO:0000256" key="2">
    <source>
        <dbReference type="ARBA" id="ARBA00022525"/>
    </source>
</evidence>
<feature type="compositionally biased region" description="Low complexity" evidence="5">
    <location>
        <begin position="1082"/>
        <end position="1099"/>
    </location>
</feature>
<keyword evidence="6" id="KW-0472">Membrane</keyword>
<evidence type="ECO:0000313" key="11">
    <source>
        <dbReference type="Proteomes" id="UP000051010"/>
    </source>
</evidence>
<feature type="compositionally biased region" description="Polar residues" evidence="5">
    <location>
        <begin position="48"/>
        <end position="76"/>
    </location>
</feature>
<dbReference type="PANTHER" id="PTHR31137">
    <property type="entry name" value="PROTEIN PSIB-RELATED-RELATED"/>
    <property type="match status" value="1"/>
</dbReference>
<dbReference type="EMBL" id="AZFZ01000010">
    <property type="protein sequence ID" value="KRM44691.1"/>
    <property type="molecule type" value="Genomic_DNA"/>
</dbReference>
<dbReference type="PROSITE" id="PS51820">
    <property type="entry name" value="PA14"/>
    <property type="match status" value="1"/>
</dbReference>
<feature type="compositionally biased region" description="Polar residues" evidence="5">
    <location>
        <begin position="184"/>
        <end position="205"/>
    </location>
</feature>
<evidence type="ECO:0000256" key="3">
    <source>
        <dbReference type="ARBA" id="ARBA00022729"/>
    </source>
</evidence>
<dbReference type="Pfam" id="PF19258">
    <property type="entry name" value="KxYKxGKxW_sig"/>
    <property type="match status" value="1"/>
</dbReference>
<feature type="compositionally biased region" description="Acidic residues" evidence="5">
    <location>
        <begin position="1007"/>
        <end position="1019"/>
    </location>
</feature>
<evidence type="ECO:0000259" key="9">
    <source>
        <dbReference type="PROSITE" id="PS51820"/>
    </source>
</evidence>
<proteinExistence type="predicted"/>
<keyword evidence="1" id="KW-0134">Cell wall</keyword>
<dbReference type="InterPro" id="IPR037524">
    <property type="entry name" value="PA14/GLEYA"/>
</dbReference>
<evidence type="ECO:0000256" key="6">
    <source>
        <dbReference type="SAM" id="Phobius"/>
    </source>
</evidence>
<feature type="region of interest" description="Disordered" evidence="5">
    <location>
        <begin position="46"/>
        <end position="255"/>
    </location>
</feature>
<feature type="domain" description="PA14" evidence="9">
    <location>
        <begin position="728"/>
        <end position="916"/>
    </location>
</feature>
<keyword evidence="4" id="KW-0572">Peptidoglycan-anchor</keyword>
<feature type="compositionally biased region" description="Low complexity" evidence="5">
    <location>
        <begin position="77"/>
        <end position="95"/>
    </location>
</feature>
<dbReference type="InterPro" id="IPR011874">
    <property type="entry name" value="Fibro_Slime"/>
</dbReference>
<accession>A0A0R1Z0Y8</accession>
<feature type="chain" id="PRO_5039404683" evidence="7">
    <location>
        <begin position="34"/>
        <end position="1144"/>
    </location>
</feature>
<dbReference type="PROSITE" id="PS50847">
    <property type="entry name" value="GRAM_POS_ANCHORING"/>
    <property type="match status" value="1"/>
</dbReference>
<evidence type="ECO:0000313" key="10">
    <source>
        <dbReference type="EMBL" id="KRM44691.1"/>
    </source>
</evidence>
<feature type="transmembrane region" description="Helical" evidence="6">
    <location>
        <begin position="1119"/>
        <end position="1139"/>
    </location>
</feature>
<feature type="compositionally biased region" description="Polar residues" evidence="5">
    <location>
        <begin position="224"/>
        <end position="238"/>
    </location>
</feature>
<keyword evidence="3 7" id="KW-0732">Signal</keyword>
<dbReference type="NCBIfam" id="TIGR03715">
    <property type="entry name" value="KxYKxGKxW"/>
    <property type="match status" value="1"/>
</dbReference>
<reference evidence="10 11" key="1">
    <citation type="journal article" date="2015" name="Genome Announc.">
        <title>Expanding the biotechnology potential of lactobacilli through comparative genomics of 213 strains and associated genera.</title>
        <authorList>
            <person name="Sun Z."/>
            <person name="Harris H.M."/>
            <person name="McCann A."/>
            <person name="Guo C."/>
            <person name="Argimon S."/>
            <person name="Zhang W."/>
            <person name="Yang X."/>
            <person name="Jeffery I.B."/>
            <person name="Cooney J.C."/>
            <person name="Kagawa T.F."/>
            <person name="Liu W."/>
            <person name="Song Y."/>
            <person name="Salvetti E."/>
            <person name="Wrobel A."/>
            <person name="Rasinkangas P."/>
            <person name="Parkhill J."/>
            <person name="Rea M.C."/>
            <person name="O'Sullivan O."/>
            <person name="Ritari J."/>
            <person name="Douillard F.P."/>
            <person name="Paul Ross R."/>
            <person name="Yang R."/>
            <person name="Briner A.E."/>
            <person name="Felis G.E."/>
            <person name="de Vos W.M."/>
            <person name="Barrangou R."/>
            <person name="Klaenhammer T.R."/>
            <person name="Caufield P.W."/>
            <person name="Cui Y."/>
            <person name="Zhang H."/>
            <person name="O'Toole P.W."/>
        </authorList>
    </citation>
    <scope>NUCLEOTIDE SEQUENCE [LARGE SCALE GENOMIC DNA]</scope>
    <source>
        <strain evidence="10 11">DSM 18390</strain>
    </source>
</reference>
<feature type="compositionally biased region" description="Polar residues" evidence="5">
    <location>
        <begin position="1026"/>
        <end position="1048"/>
    </location>
</feature>
<feature type="domain" description="Gram-positive cocci surface proteins LPxTG" evidence="8">
    <location>
        <begin position="1108"/>
        <end position="1144"/>
    </location>
</feature>